<reference evidence="7" key="1">
    <citation type="submission" date="2020-03" db="EMBL/GenBank/DDBJ databases">
        <title>Site-based positive gene gene selection in Geosmithia morbida across the United States reveals a broad range of putative effectors and factors for local host and environmental adapation.</title>
        <authorList>
            <person name="Onufrak A."/>
            <person name="Murdoch R.W."/>
            <person name="Gazis R."/>
            <person name="Huff M."/>
            <person name="Staton M."/>
            <person name="Klingeman W."/>
            <person name="Hadziabdic D."/>
        </authorList>
    </citation>
    <scope>NUCLEOTIDE SEQUENCE</scope>
    <source>
        <strain evidence="7">1262</strain>
    </source>
</reference>
<evidence type="ECO:0000256" key="3">
    <source>
        <dbReference type="ARBA" id="ARBA00022833"/>
    </source>
</evidence>
<comment type="subcellular location">
    <subcellularLocation>
        <location evidence="1 5">Nucleus</location>
    </subcellularLocation>
</comment>
<dbReference type="RefSeq" id="XP_035318779.1">
    <property type="nucleotide sequence ID" value="XM_035465230.1"/>
</dbReference>
<dbReference type="GO" id="GO:0005634">
    <property type="term" value="C:nucleus"/>
    <property type="evidence" value="ECO:0007669"/>
    <property type="project" value="UniProtKB-SubCell"/>
</dbReference>
<dbReference type="Pfam" id="PF05129">
    <property type="entry name" value="Zn_ribbon_Elf1"/>
    <property type="match status" value="1"/>
</dbReference>
<comment type="caution">
    <text evidence="7">The sequence shown here is derived from an EMBL/GenBank/DDBJ whole genome shotgun (WGS) entry which is preliminary data.</text>
</comment>
<comment type="similarity">
    <text evidence="2 5">Belongs to the ELOF1 family.</text>
</comment>
<keyword evidence="5" id="KW-0863">Zinc-finger</keyword>
<dbReference type="InterPro" id="IPR007808">
    <property type="entry name" value="Elf1"/>
</dbReference>
<keyword evidence="3 5" id="KW-0862">Zinc</keyword>
<evidence type="ECO:0000256" key="4">
    <source>
        <dbReference type="ARBA" id="ARBA00023242"/>
    </source>
</evidence>
<keyword evidence="5" id="KW-0805">Transcription regulation</keyword>
<organism evidence="7 8">
    <name type="scientific">Geosmithia morbida</name>
    <dbReference type="NCBI Taxonomy" id="1094350"/>
    <lineage>
        <taxon>Eukaryota</taxon>
        <taxon>Fungi</taxon>
        <taxon>Dikarya</taxon>
        <taxon>Ascomycota</taxon>
        <taxon>Pezizomycotina</taxon>
        <taxon>Sordariomycetes</taxon>
        <taxon>Hypocreomycetidae</taxon>
        <taxon>Hypocreales</taxon>
        <taxon>Bionectriaceae</taxon>
        <taxon>Geosmithia</taxon>
    </lineage>
</organism>
<keyword evidence="5" id="KW-0804">Transcription</keyword>
<gene>
    <name evidence="7" type="ORF">GMORB2_3254</name>
</gene>
<proteinExistence type="inferred from homology"/>
<comment type="function">
    <text evidence="5">Transcription elongation factor implicated in the maintenance of proper chromatin structure in actively transcribed regions.</text>
</comment>
<feature type="region of interest" description="Disordered" evidence="6">
    <location>
        <begin position="102"/>
        <end position="149"/>
    </location>
</feature>
<dbReference type="InterPro" id="IPR038567">
    <property type="entry name" value="T_Elf1_sf"/>
</dbReference>
<keyword evidence="7" id="KW-0251">Elongation factor</keyword>
<dbReference type="Proteomes" id="UP000749293">
    <property type="component" value="Unassembled WGS sequence"/>
</dbReference>
<sequence length="149" mass="16689">MRTHTAFRRMSWILSVSVNHHATTTFCANNVSRINRHRVLEKRLYKHNGEAQEVVTWSPRAQEDKKAGVGQLDCRICGQKFQCAVNSAVDVYGEWVDAADAVAKEDEPTEGYSGTSRPSGSRRTLTSREDDDDDRQYQGDGIVGDDEAV</sequence>
<evidence type="ECO:0000256" key="6">
    <source>
        <dbReference type="SAM" id="MobiDB-lite"/>
    </source>
</evidence>
<evidence type="ECO:0000313" key="7">
    <source>
        <dbReference type="EMBL" id="KAF4120127.1"/>
    </source>
</evidence>
<dbReference type="AlphaFoldDB" id="A0A9P4YQU9"/>
<keyword evidence="4 5" id="KW-0539">Nucleus</keyword>
<dbReference type="Gene3D" id="2.20.25.190">
    <property type="match status" value="1"/>
</dbReference>
<dbReference type="GO" id="GO:0003746">
    <property type="term" value="F:translation elongation factor activity"/>
    <property type="evidence" value="ECO:0007669"/>
    <property type="project" value="UniProtKB-KW"/>
</dbReference>
<protein>
    <recommendedName>
        <fullName evidence="5">Transcription elongation factor 1 homolog</fullName>
    </recommendedName>
</protein>
<dbReference type="OrthoDB" id="445983at2759"/>
<dbReference type="EMBL" id="JAANYQ010000018">
    <property type="protein sequence ID" value="KAF4120127.1"/>
    <property type="molecule type" value="Genomic_DNA"/>
</dbReference>
<dbReference type="GO" id="GO:0008270">
    <property type="term" value="F:zinc ion binding"/>
    <property type="evidence" value="ECO:0007669"/>
    <property type="project" value="UniProtKB-KW"/>
</dbReference>
<evidence type="ECO:0000313" key="8">
    <source>
        <dbReference type="Proteomes" id="UP000749293"/>
    </source>
</evidence>
<evidence type="ECO:0000256" key="1">
    <source>
        <dbReference type="ARBA" id="ARBA00004123"/>
    </source>
</evidence>
<keyword evidence="8" id="KW-1185">Reference proteome</keyword>
<keyword evidence="7" id="KW-0648">Protein biosynthesis</keyword>
<feature type="compositionally biased region" description="Low complexity" evidence="6">
    <location>
        <begin position="111"/>
        <end position="124"/>
    </location>
</feature>
<keyword evidence="5" id="KW-0479">Metal-binding</keyword>
<dbReference type="GeneID" id="55969482"/>
<name>A0A9P4YQU9_9HYPO</name>
<evidence type="ECO:0000256" key="5">
    <source>
        <dbReference type="RuleBase" id="RU364033"/>
    </source>
</evidence>
<evidence type="ECO:0000256" key="2">
    <source>
        <dbReference type="ARBA" id="ARBA00009730"/>
    </source>
</evidence>
<accession>A0A9P4YQU9</accession>
<dbReference type="SUPFAM" id="SSF57783">
    <property type="entry name" value="Zinc beta-ribbon"/>
    <property type="match status" value="1"/>
</dbReference>